<dbReference type="CDD" id="cd02440">
    <property type="entry name" value="AdoMet_MTases"/>
    <property type="match status" value="1"/>
</dbReference>
<dbReference type="NCBIfam" id="TIGR02469">
    <property type="entry name" value="CbiT"/>
    <property type="match status" value="1"/>
</dbReference>
<gene>
    <name evidence="8" type="ORF">SAMN02910265_02035</name>
</gene>
<dbReference type="SUPFAM" id="SSF53790">
    <property type="entry name" value="Tetrapyrrole methylase"/>
    <property type="match status" value="1"/>
</dbReference>
<dbReference type="GO" id="GO:0009236">
    <property type="term" value="P:cobalamin biosynthetic process"/>
    <property type="evidence" value="ECO:0007669"/>
    <property type="project" value="UniProtKB-UniPathway"/>
</dbReference>
<evidence type="ECO:0000256" key="2">
    <source>
        <dbReference type="ARBA" id="ARBA00022573"/>
    </source>
</evidence>
<keyword evidence="3 8" id="KW-0489">Methyltransferase</keyword>
<evidence type="ECO:0000259" key="6">
    <source>
        <dbReference type="Pfam" id="PF00590"/>
    </source>
</evidence>
<dbReference type="PANTHER" id="PTHR43182">
    <property type="entry name" value="COBALT-PRECORRIN-6B C(15)-METHYLTRANSFERASE (DECARBOXYLATING)"/>
    <property type="match status" value="1"/>
</dbReference>
<keyword evidence="4 8" id="KW-0808">Transferase</keyword>
<dbReference type="EMBL" id="FNWV01000006">
    <property type="protein sequence ID" value="SEH66419.1"/>
    <property type="molecule type" value="Genomic_DNA"/>
</dbReference>
<dbReference type="PANTHER" id="PTHR43182:SF1">
    <property type="entry name" value="COBALT-PRECORRIN-7 C(5)-METHYLTRANSFERASE"/>
    <property type="match status" value="1"/>
</dbReference>
<feature type="domain" description="Methyltransferase" evidence="7">
    <location>
        <begin position="241"/>
        <end position="307"/>
    </location>
</feature>
<dbReference type="InterPro" id="IPR014777">
    <property type="entry name" value="4pyrrole_Mease_sub1"/>
</dbReference>
<comment type="pathway">
    <text evidence="1">Cofactor biosynthesis; adenosylcobalamin biosynthesis.</text>
</comment>
<dbReference type="Pfam" id="PF13847">
    <property type="entry name" value="Methyltransf_31"/>
    <property type="match status" value="1"/>
</dbReference>
<dbReference type="SUPFAM" id="SSF53335">
    <property type="entry name" value="S-adenosyl-L-methionine-dependent methyltransferases"/>
    <property type="match status" value="1"/>
</dbReference>
<dbReference type="InterPro" id="IPR014008">
    <property type="entry name" value="Cbl_synth_MTase_CbiT"/>
</dbReference>
<keyword evidence="5" id="KW-0949">S-adenosyl-L-methionine</keyword>
<evidence type="ECO:0000259" key="7">
    <source>
        <dbReference type="Pfam" id="PF13847"/>
    </source>
</evidence>
<dbReference type="RefSeq" id="WP_081348206.1">
    <property type="nucleotide sequence ID" value="NZ_FNWV01000006.1"/>
</dbReference>
<dbReference type="AlphaFoldDB" id="A0A1H6JV28"/>
<dbReference type="InterPro" id="IPR050714">
    <property type="entry name" value="Cobalamin_biosynth_MTase"/>
</dbReference>
<dbReference type="InterPro" id="IPR029063">
    <property type="entry name" value="SAM-dependent_MTases_sf"/>
</dbReference>
<dbReference type="Proteomes" id="UP000183190">
    <property type="component" value="Unassembled WGS sequence"/>
</dbReference>
<proteinExistence type="predicted"/>
<dbReference type="Pfam" id="PF00590">
    <property type="entry name" value="TP_methylase"/>
    <property type="match status" value="1"/>
</dbReference>
<evidence type="ECO:0000256" key="3">
    <source>
        <dbReference type="ARBA" id="ARBA00022603"/>
    </source>
</evidence>
<dbReference type="InterPro" id="IPR035996">
    <property type="entry name" value="4pyrrol_Methylase_sf"/>
</dbReference>
<dbReference type="Gene3D" id="3.40.1010.10">
    <property type="entry name" value="Cobalt-precorrin-4 Transmethylase, Domain 1"/>
    <property type="match status" value="1"/>
</dbReference>
<dbReference type="InterPro" id="IPR000878">
    <property type="entry name" value="4pyrrol_Mease"/>
</dbReference>
<protein>
    <submittedName>
        <fullName evidence="8">Precorrin-6Y C5,15-methyltransferase (Decarboxylating)</fullName>
    </submittedName>
</protein>
<evidence type="ECO:0000313" key="9">
    <source>
        <dbReference type="Proteomes" id="UP000183190"/>
    </source>
</evidence>
<dbReference type="UniPathway" id="UPA00148"/>
<dbReference type="OrthoDB" id="9780707at2"/>
<dbReference type="GO" id="GO:0008276">
    <property type="term" value="F:protein methyltransferase activity"/>
    <property type="evidence" value="ECO:0007669"/>
    <property type="project" value="InterPro"/>
</dbReference>
<accession>A0A1H6JV28</accession>
<dbReference type="CDD" id="cd11644">
    <property type="entry name" value="Precorrin-6Y-MT"/>
    <property type="match status" value="1"/>
</dbReference>
<dbReference type="InterPro" id="IPR012818">
    <property type="entry name" value="CbiE"/>
</dbReference>
<sequence length="396" mass="43458">MKVYIIGIGMGSERTMTSEALEAVKKADVLIGARRMVEPFRDMGKPVFEEYRSAEIVRYIKESGCKCAAVLMSGDCGFFSGAKKLSELLTDIETEFICGISSPVYFLSKLQKEWSDCNFVSLHGKNGNVVRSVCAHEKTFFLLGGDVTAADICKKLCDYGKGDISVYIGEELGYPNEKITVGKACELTEYSAIGLSVLLTENPKYECHIQCGIDDEKFVRGKVPMTKKEIRANVVTGLEIDKNDVCWDIGCGTGSVSVEMALMCENGTVHAVDKNSEAIALTVENSRKFGCDNIDAIEGDAAEIVKELPVPDCVFIGGSGGEMESIIQIGLEKNRNMRLTITAVSLETLSECISIFDKFDLEAEITQISVTRTRKIGKHTMMSAENPIFIIKRKTK</sequence>
<dbReference type="Gene3D" id="3.40.50.150">
    <property type="entry name" value="Vaccinia Virus protein VP39"/>
    <property type="match status" value="1"/>
</dbReference>
<organism evidence="8 9">
    <name type="scientific">Ruminococcus flavefaciens</name>
    <dbReference type="NCBI Taxonomy" id="1265"/>
    <lineage>
        <taxon>Bacteria</taxon>
        <taxon>Bacillati</taxon>
        <taxon>Bacillota</taxon>
        <taxon>Clostridia</taxon>
        <taxon>Eubacteriales</taxon>
        <taxon>Oscillospiraceae</taxon>
        <taxon>Ruminococcus</taxon>
    </lineage>
</organism>
<dbReference type="InterPro" id="IPR025714">
    <property type="entry name" value="Methyltranfer_dom"/>
</dbReference>
<name>A0A1H6JV28_RUMFL</name>
<keyword evidence="2" id="KW-0169">Cobalamin biosynthesis</keyword>
<dbReference type="GO" id="GO:0032259">
    <property type="term" value="P:methylation"/>
    <property type="evidence" value="ECO:0007669"/>
    <property type="project" value="UniProtKB-KW"/>
</dbReference>
<feature type="domain" description="Tetrapyrrole methylase" evidence="6">
    <location>
        <begin position="2"/>
        <end position="187"/>
    </location>
</feature>
<evidence type="ECO:0000256" key="4">
    <source>
        <dbReference type="ARBA" id="ARBA00022679"/>
    </source>
</evidence>
<dbReference type="NCBIfam" id="TIGR02467">
    <property type="entry name" value="CbiE"/>
    <property type="match status" value="1"/>
</dbReference>
<evidence type="ECO:0000256" key="5">
    <source>
        <dbReference type="ARBA" id="ARBA00022691"/>
    </source>
</evidence>
<reference evidence="8 9" key="1">
    <citation type="submission" date="2016-10" db="EMBL/GenBank/DDBJ databases">
        <authorList>
            <person name="de Groot N.N."/>
        </authorList>
    </citation>
    <scope>NUCLEOTIDE SEQUENCE [LARGE SCALE GENOMIC DNA]</scope>
    <source>
        <strain evidence="8 9">YAD2003</strain>
    </source>
</reference>
<evidence type="ECO:0000313" key="8">
    <source>
        <dbReference type="EMBL" id="SEH66419.1"/>
    </source>
</evidence>
<evidence type="ECO:0000256" key="1">
    <source>
        <dbReference type="ARBA" id="ARBA00004953"/>
    </source>
</evidence>